<evidence type="ECO:0000256" key="7">
    <source>
        <dbReference type="ARBA" id="ARBA00023139"/>
    </source>
</evidence>
<dbReference type="PANTHER" id="PTHR10612">
    <property type="entry name" value="APOLIPOPROTEIN D"/>
    <property type="match status" value="1"/>
</dbReference>
<evidence type="ECO:0000256" key="13">
    <source>
        <dbReference type="PIRSR" id="PIRSR036893-52"/>
    </source>
</evidence>
<comment type="subunit">
    <text evidence="3 12">Homodimer.</text>
</comment>
<sequence>MTLSENRIPANCGSGISGEHQHYRTPQVEIVFGGIVRTILLIMCAALLSGCLGMPESVKPVSGFELNNYLGKWYEVARLDHSFERGLSQVTAEYSMRNDGGVSVLNRGYSETENKWKEAEGKAYFVNSPMDGYLKVSFFGPFYGSYVVFELDRKNYSYAFVSGPNTDYLWLLSRTPSVEPEVMEKFIKMSRERGFDTNRLIYVQQQKAVLVF</sequence>
<keyword evidence="16" id="KW-1185">Reference proteome</keyword>
<dbReference type="GO" id="GO:0008289">
    <property type="term" value="F:lipid binding"/>
    <property type="evidence" value="ECO:0007669"/>
    <property type="project" value="UniProtKB-UniRule"/>
</dbReference>
<comment type="function">
    <text evidence="10 12">Involved in the storage or transport of lipids necessary for membrane maintenance under stressful conditions. Displays a binding preference for lysophospholipids.</text>
</comment>
<keyword evidence="9 12" id="KW-0449">Lipoprotein</keyword>
<dbReference type="InterPro" id="IPR002446">
    <property type="entry name" value="Lipocalin_bac"/>
</dbReference>
<evidence type="ECO:0000256" key="1">
    <source>
        <dbReference type="ARBA" id="ARBA00004459"/>
    </source>
</evidence>
<reference evidence="15 16" key="1">
    <citation type="submission" date="2020-08" db="EMBL/GenBank/DDBJ databases">
        <title>Genomic Encyclopedia of Type Strains, Phase IV (KMG-IV): sequencing the most valuable type-strain genomes for metagenomic binning, comparative biology and taxonomic classification.</title>
        <authorList>
            <person name="Goeker M."/>
        </authorList>
    </citation>
    <scope>NUCLEOTIDE SEQUENCE [LARGE SCALE GENOMIC DNA]</scope>
    <source>
        <strain evidence="15 16">DSM 22975</strain>
    </source>
</reference>
<dbReference type="PIRSF" id="PIRSF036893">
    <property type="entry name" value="Lipocalin_ApoD"/>
    <property type="match status" value="1"/>
</dbReference>
<dbReference type="PANTHER" id="PTHR10612:SF34">
    <property type="entry name" value="APOLIPOPROTEIN D"/>
    <property type="match status" value="1"/>
</dbReference>
<gene>
    <name evidence="15" type="ORF">HNR75_002103</name>
</gene>
<dbReference type="PROSITE" id="PS00213">
    <property type="entry name" value="LIPOCALIN"/>
    <property type="match status" value="1"/>
</dbReference>
<proteinExistence type="inferred from homology"/>
<evidence type="ECO:0000313" key="15">
    <source>
        <dbReference type="EMBL" id="MBB6056171.1"/>
    </source>
</evidence>
<evidence type="ECO:0000256" key="2">
    <source>
        <dbReference type="ARBA" id="ARBA00006889"/>
    </source>
</evidence>
<dbReference type="InterPro" id="IPR047202">
    <property type="entry name" value="Lipocalin_Blc-like_dom"/>
</dbReference>
<dbReference type="InterPro" id="IPR022271">
    <property type="entry name" value="Lipocalin_ApoD"/>
</dbReference>
<dbReference type="FunFam" id="2.40.128.20:FF:000002">
    <property type="entry name" value="Outer membrane lipoprotein Blc"/>
    <property type="match status" value="1"/>
</dbReference>
<dbReference type="CDD" id="cd19438">
    <property type="entry name" value="lipocalin_Blc-like"/>
    <property type="match status" value="1"/>
</dbReference>
<keyword evidence="7 13" id="KW-0564">Palmitate</keyword>
<evidence type="ECO:0000256" key="4">
    <source>
        <dbReference type="ARBA" id="ARBA00022729"/>
    </source>
</evidence>
<evidence type="ECO:0000313" key="16">
    <source>
        <dbReference type="Proteomes" id="UP000585721"/>
    </source>
</evidence>
<comment type="similarity">
    <text evidence="2 12">Belongs to the calycin superfamily. Lipocalin family.</text>
</comment>
<feature type="domain" description="Lipocalin/cytosolic fatty-acid binding" evidence="14">
    <location>
        <begin position="65"/>
        <end position="205"/>
    </location>
</feature>
<keyword evidence="6 12" id="KW-0472">Membrane</keyword>
<evidence type="ECO:0000256" key="10">
    <source>
        <dbReference type="ARBA" id="ARBA00057024"/>
    </source>
</evidence>
<evidence type="ECO:0000259" key="14">
    <source>
        <dbReference type="Pfam" id="PF08212"/>
    </source>
</evidence>
<evidence type="ECO:0000256" key="8">
    <source>
        <dbReference type="ARBA" id="ARBA00023237"/>
    </source>
</evidence>
<dbReference type="InterPro" id="IPR022272">
    <property type="entry name" value="Lipocalin_CS"/>
</dbReference>
<evidence type="ECO:0000256" key="5">
    <source>
        <dbReference type="ARBA" id="ARBA00023121"/>
    </source>
</evidence>
<dbReference type="PRINTS" id="PR01171">
    <property type="entry name" value="BCTLIPOCALIN"/>
</dbReference>
<accession>A0A841GM19</accession>
<keyword evidence="8 12" id="KW-0998">Cell outer membrane</keyword>
<evidence type="ECO:0000256" key="3">
    <source>
        <dbReference type="ARBA" id="ARBA00011738"/>
    </source>
</evidence>
<dbReference type="InterPro" id="IPR012674">
    <property type="entry name" value="Calycin"/>
</dbReference>
<dbReference type="AlphaFoldDB" id="A0A841GM19"/>
<evidence type="ECO:0000256" key="11">
    <source>
        <dbReference type="ARBA" id="ARBA00071217"/>
    </source>
</evidence>
<dbReference type="Pfam" id="PF08212">
    <property type="entry name" value="Lipocalin_2"/>
    <property type="match status" value="1"/>
</dbReference>
<keyword evidence="4" id="KW-0732">Signal</keyword>
<name>A0A841GM19_9GAMM</name>
<keyword evidence="5 12" id="KW-0446">Lipid-binding</keyword>
<feature type="lipid moiety-binding region" description="S-diacylglycerol cysteine" evidence="13">
    <location>
        <position position="51"/>
    </location>
</feature>
<feature type="lipid moiety-binding region" description="N-palmitoyl cysteine" evidence="13">
    <location>
        <position position="51"/>
    </location>
</feature>
<evidence type="ECO:0000256" key="9">
    <source>
        <dbReference type="ARBA" id="ARBA00023288"/>
    </source>
</evidence>
<dbReference type="InterPro" id="IPR000566">
    <property type="entry name" value="Lipocln_cytosolic_FA-bd_dom"/>
</dbReference>
<dbReference type="Gene3D" id="2.40.128.20">
    <property type="match status" value="1"/>
</dbReference>
<protein>
    <recommendedName>
        <fullName evidence="11 12">Outer membrane lipoprotein Blc</fullName>
    </recommendedName>
</protein>
<evidence type="ECO:0000256" key="12">
    <source>
        <dbReference type="PIRNR" id="PIRNR036893"/>
    </source>
</evidence>
<evidence type="ECO:0000256" key="6">
    <source>
        <dbReference type="ARBA" id="ARBA00023136"/>
    </source>
</evidence>
<dbReference type="GO" id="GO:0006950">
    <property type="term" value="P:response to stress"/>
    <property type="evidence" value="ECO:0007669"/>
    <property type="project" value="UniProtKB-ARBA"/>
</dbReference>
<dbReference type="PRINTS" id="PR00179">
    <property type="entry name" value="LIPOCALIN"/>
</dbReference>
<organism evidence="15 16">
    <name type="scientific">Tolumonas osonensis</name>
    <dbReference type="NCBI Taxonomy" id="675874"/>
    <lineage>
        <taxon>Bacteria</taxon>
        <taxon>Pseudomonadati</taxon>
        <taxon>Pseudomonadota</taxon>
        <taxon>Gammaproteobacteria</taxon>
        <taxon>Aeromonadales</taxon>
        <taxon>Aeromonadaceae</taxon>
        <taxon>Tolumonas</taxon>
    </lineage>
</organism>
<dbReference type="GO" id="GO:0009279">
    <property type="term" value="C:cell outer membrane"/>
    <property type="evidence" value="ECO:0007669"/>
    <property type="project" value="UniProtKB-SubCell"/>
</dbReference>
<comment type="subcellular location">
    <subcellularLocation>
        <location evidence="1">Cell outer membrane</location>
        <topology evidence="1">Lipid-anchor</topology>
    </subcellularLocation>
</comment>
<dbReference type="EMBL" id="JACHGR010000007">
    <property type="protein sequence ID" value="MBB6056171.1"/>
    <property type="molecule type" value="Genomic_DNA"/>
</dbReference>
<comment type="caution">
    <text evidence="15">The sequence shown here is derived from an EMBL/GenBank/DDBJ whole genome shotgun (WGS) entry which is preliminary data.</text>
</comment>
<dbReference type="Proteomes" id="UP000585721">
    <property type="component" value="Unassembled WGS sequence"/>
</dbReference>
<dbReference type="SUPFAM" id="SSF50814">
    <property type="entry name" value="Lipocalins"/>
    <property type="match status" value="1"/>
</dbReference>